<feature type="domain" description="HTH araC/xylS-type" evidence="4">
    <location>
        <begin position="186"/>
        <end position="268"/>
    </location>
</feature>
<dbReference type="SUPFAM" id="SSF51215">
    <property type="entry name" value="Regulatory protein AraC"/>
    <property type="match status" value="1"/>
</dbReference>
<dbReference type="InterPro" id="IPR009057">
    <property type="entry name" value="Homeodomain-like_sf"/>
</dbReference>
<name>A0A3B0C5E6_9FLAO</name>
<dbReference type="Gene3D" id="1.10.10.60">
    <property type="entry name" value="Homeodomain-like"/>
    <property type="match status" value="1"/>
</dbReference>
<dbReference type="EMBL" id="RBCJ01000003">
    <property type="protein sequence ID" value="RKN79838.1"/>
    <property type="molecule type" value="Genomic_DNA"/>
</dbReference>
<reference evidence="5 6" key="1">
    <citation type="submission" date="2018-10" db="EMBL/GenBank/DDBJ databases">
        <title>Ulvibacterium marinum gen. nov., sp. nov., a novel marine bacterium of the family Flavobacteriaceae, isolated from a culture of the green alga Ulva prolifera.</title>
        <authorList>
            <person name="Zhang Z."/>
        </authorList>
    </citation>
    <scope>NUCLEOTIDE SEQUENCE [LARGE SCALE GENOMIC DNA]</scope>
    <source>
        <strain evidence="5 6">CCMM003</strain>
    </source>
</reference>
<keyword evidence="1" id="KW-0805">Transcription regulation</keyword>
<evidence type="ECO:0000313" key="6">
    <source>
        <dbReference type="Proteomes" id="UP000276603"/>
    </source>
</evidence>
<dbReference type="InterPro" id="IPR018060">
    <property type="entry name" value="HTH_AraC"/>
</dbReference>
<dbReference type="GO" id="GO:0043565">
    <property type="term" value="F:sequence-specific DNA binding"/>
    <property type="evidence" value="ECO:0007669"/>
    <property type="project" value="InterPro"/>
</dbReference>
<dbReference type="Pfam" id="PF02311">
    <property type="entry name" value="AraC_binding"/>
    <property type="match status" value="1"/>
</dbReference>
<evidence type="ECO:0000256" key="2">
    <source>
        <dbReference type="ARBA" id="ARBA00023125"/>
    </source>
</evidence>
<dbReference type="InterPro" id="IPR003313">
    <property type="entry name" value="AraC-bd"/>
</dbReference>
<organism evidence="5 6">
    <name type="scientific">Ulvibacterium marinum</name>
    <dbReference type="NCBI Taxonomy" id="2419782"/>
    <lineage>
        <taxon>Bacteria</taxon>
        <taxon>Pseudomonadati</taxon>
        <taxon>Bacteroidota</taxon>
        <taxon>Flavobacteriia</taxon>
        <taxon>Flavobacteriales</taxon>
        <taxon>Flavobacteriaceae</taxon>
        <taxon>Ulvibacterium</taxon>
    </lineage>
</organism>
<dbReference type="SUPFAM" id="SSF46689">
    <property type="entry name" value="Homeodomain-like"/>
    <property type="match status" value="1"/>
</dbReference>
<dbReference type="AlphaFoldDB" id="A0A3B0C5E6"/>
<keyword evidence="3" id="KW-0804">Transcription</keyword>
<evidence type="ECO:0000256" key="3">
    <source>
        <dbReference type="ARBA" id="ARBA00023163"/>
    </source>
</evidence>
<dbReference type="InterPro" id="IPR037923">
    <property type="entry name" value="HTH-like"/>
</dbReference>
<dbReference type="PANTHER" id="PTHR43280:SF32">
    <property type="entry name" value="TRANSCRIPTIONAL REGULATORY PROTEIN"/>
    <property type="match status" value="1"/>
</dbReference>
<accession>A0A3B0C5E6</accession>
<dbReference type="RefSeq" id="WP_120712646.1">
    <property type="nucleotide sequence ID" value="NZ_RBCJ01000003.1"/>
</dbReference>
<gene>
    <name evidence="5" type="ORF">D7Z94_16325</name>
</gene>
<comment type="caution">
    <text evidence="5">The sequence shown here is derived from an EMBL/GenBank/DDBJ whole genome shotgun (WGS) entry which is preliminary data.</text>
</comment>
<evidence type="ECO:0000256" key="1">
    <source>
        <dbReference type="ARBA" id="ARBA00023015"/>
    </source>
</evidence>
<dbReference type="InterPro" id="IPR014710">
    <property type="entry name" value="RmlC-like_jellyroll"/>
</dbReference>
<keyword evidence="6" id="KW-1185">Reference proteome</keyword>
<dbReference type="PANTHER" id="PTHR43280">
    <property type="entry name" value="ARAC-FAMILY TRANSCRIPTIONAL REGULATOR"/>
    <property type="match status" value="1"/>
</dbReference>
<protein>
    <submittedName>
        <fullName evidence="5">Helix-turn-helix domain-containing protein</fullName>
    </submittedName>
</protein>
<proteinExistence type="predicted"/>
<dbReference type="SMART" id="SM00342">
    <property type="entry name" value="HTH_ARAC"/>
    <property type="match status" value="1"/>
</dbReference>
<dbReference type="Pfam" id="PF12833">
    <property type="entry name" value="HTH_18"/>
    <property type="match status" value="1"/>
</dbReference>
<dbReference type="OrthoDB" id="1096411at2"/>
<dbReference type="GO" id="GO:0003700">
    <property type="term" value="F:DNA-binding transcription factor activity"/>
    <property type="evidence" value="ECO:0007669"/>
    <property type="project" value="InterPro"/>
</dbReference>
<dbReference type="Proteomes" id="UP000276603">
    <property type="component" value="Unassembled WGS sequence"/>
</dbReference>
<evidence type="ECO:0000313" key="5">
    <source>
        <dbReference type="EMBL" id="RKN79838.1"/>
    </source>
</evidence>
<keyword evidence="2" id="KW-0238">DNA-binding</keyword>
<dbReference type="Gene3D" id="2.60.120.10">
    <property type="entry name" value="Jelly Rolls"/>
    <property type="match status" value="1"/>
</dbReference>
<dbReference type="PROSITE" id="PS01124">
    <property type="entry name" value="HTH_ARAC_FAMILY_2"/>
    <property type="match status" value="1"/>
</dbReference>
<sequence>MRTAINTYNKISPYAHIKIEPFDVNKRYTKPHRHNKYLELVYFRKGSGFHHMDLKRYRIEPPVVFVIQKDQVHHWEINTLPEGFVIIIKAEFLERTLDKKINHQLGQLNQKQVIDVGSDPTIDGLFELLCRETRQNTSGQNEVIEGSLKALLAKILSYAITESAPSMGDKLSQFNAYLGKQLKNDVSYYAEMLNTTSQNLNALCQKEYSKTASKVIAIHIIKEAKRLLNFTDLSVTEIAFKLNFKDVSHFVKYFKRHEGKTPIQFKKRQ</sequence>
<evidence type="ECO:0000259" key="4">
    <source>
        <dbReference type="PROSITE" id="PS01124"/>
    </source>
</evidence>